<organism evidence="1 2">
    <name type="scientific">Nocardia vinacea</name>
    <dbReference type="NCBI Taxonomy" id="96468"/>
    <lineage>
        <taxon>Bacteria</taxon>
        <taxon>Bacillati</taxon>
        <taxon>Actinomycetota</taxon>
        <taxon>Actinomycetes</taxon>
        <taxon>Mycobacteriales</taxon>
        <taxon>Nocardiaceae</taxon>
        <taxon>Nocardia</taxon>
    </lineage>
</organism>
<evidence type="ECO:0000313" key="2">
    <source>
        <dbReference type="Proteomes" id="UP001432062"/>
    </source>
</evidence>
<reference evidence="1" key="1">
    <citation type="submission" date="2022-10" db="EMBL/GenBank/DDBJ databases">
        <title>The complete genomes of actinobacterial strains from the NBC collection.</title>
        <authorList>
            <person name="Joergensen T.S."/>
            <person name="Alvarez Arevalo M."/>
            <person name="Sterndorff E.B."/>
            <person name="Faurdal D."/>
            <person name="Vuksanovic O."/>
            <person name="Mourched A.-S."/>
            <person name="Charusanti P."/>
            <person name="Shaw S."/>
            <person name="Blin K."/>
            <person name="Weber T."/>
        </authorList>
    </citation>
    <scope>NUCLEOTIDE SEQUENCE</scope>
    <source>
        <strain evidence="1">NBC_01482</strain>
    </source>
</reference>
<evidence type="ECO:0000313" key="1">
    <source>
        <dbReference type="EMBL" id="WUV46731.1"/>
    </source>
</evidence>
<sequence>MALLRAVRTPRPPRRIRHIHIESGELKLDFSASAEQAANVADELAKGVPEFTVTVDDNVTVDLLPLPCAQLWD</sequence>
<gene>
    <name evidence="1" type="ORF">OG563_00255</name>
</gene>
<proteinExistence type="predicted"/>
<protein>
    <submittedName>
        <fullName evidence="1">Uncharacterized protein</fullName>
    </submittedName>
</protein>
<keyword evidence="2" id="KW-1185">Reference proteome</keyword>
<dbReference type="Proteomes" id="UP001432062">
    <property type="component" value="Chromosome"/>
</dbReference>
<dbReference type="RefSeq" id="WP_329410737.1">
    <property type="nucleotide sequence ID" value="NZ_CP109441.1"/>
</dbReference>
<dbReference type="EMBL" id="CP109441">
    <property type="protein sequence ID" value="WUV46731.1"/>
    <property type="molecule type" value="Genomic_DNA"/>
</dbReference>
<name>A0ABZ1YXW0_9NOCA</name>
<accession>A0ABZ1YXW0</accession>